<dbReference type="InterPro" id="IPR041588">
    <property type="entry name" value="Integrase_H2C2"/>
</dbReference>
<reference evidence="3" key="1">
    <citation type="submission" date="2020-04" db="EMBL/GenBank/DDBJ databases">
        <authorList>
            <person name="Alioto T."/>
            <person name="Alioto T."/>
            <person name="Gomez Garrido J."/>
        </authorList>
    </citation>
    <scope>NUCLEOTIDE SEQUENCE</scope>
    <source>
        <strain evidence="3">A484AB</strain>
    </source>
</reference>
<protein>
    <submittedName>
        <fullName evidence="3">Gag-pol fusion</fullName>
    </submittedName>
</protein>
<dbReference type="Gene3D" id="1.10.340.70">
    <property type="match status" value="1"/>
</dbReference>
<dbReference type="InterPro" id="IPR052160">
    <property type="entry name" value="Gypsy_RT_Integrase-like"/>
</dbReference>
<accession>A0A7D9LSJ1</accession>
<feature type="compositionally biased region" description="Polar residues" evidence="1">
    <location>
        <begin position="1"/>
        <end position="16"/>
    </location>
</feature>
<dbReference type="OrthoDB" id="413122at2759"/>
<comment type="caution">
    <text evidence="3">The sequence shown here is derived from an EMBL/GenBank/DDBJ whole genome shotgun (WGS) entry which is preliminary data.</text>
</comment>
<proteinExistence type="predicted"/>
<dbReference type="SUPFAM" id="SSF53098">
    <property type="entry name" value="Ribonuclease H-like"/>
    <property type="match status" value="1"/>
</dbReference>
<dbReference type="FunFam" id="1.10.340.70:FF:000001">
    <property type="entry name" value="Retrovirus-related Pol polyprotein from transposon gypsy-like Protein"/>
    <property type="match status" value="1"/>
</dbReference>
<evidence type="ECO:0000259" key="2">
    <source>
        <dbReference type="PROSITE" id="PS50994"/>
    </source>
</evidence>
<organism evidence="3 4">
    <name type="scientific">Paramuricea clavata</name>
    <name type="common">Red gorgonian</name>
    <name type="synonym">Violescent sea-whip</name>
    <dbReference type="NCBI Taxonomy" id="317549"/>
    <lineage>
        <taxon>Eukaryota</taxon>
        <taxon>Metazoa</taxon>
        <taxon>Cnidaria</taxon>
        <taxon>Anthozoa</taxon>
        <taxon>Octocorallia</taxon>
        <taxon>Malacalcyonacea</taxon>
        <taxon>Plexauridae</taxon>
        <taxon>Paramuricea</taxon>
    </lineage>
</organism>
<dbReference type="PROSITE" id="PS50994">
    <property type="entry name" value="INTEGRASE"/>
    <property type="match status" value="1"/>
</dbReference>
<dbReference type="Gene3D" id="3.30.420.10">
    <property type="entry name" value="Ribonuclease H-like superfamily/Ribonuclease H"/>
    <property type="match status" value="1"/>
</dbReference>
<dbReference type="InterPro" id="IPR036397">
    <property type="entry name" value="RNaseH_sf"/>
</dbReference>
<evidence type="ECO:0000256" key="1">
    <source>
        <dbReference type="SAM" id="MobiDB-lite"/>
    </source>
</evidence>
<keyword evidence="4" id="KW-1185">Reference proteome</keyword>
<dbReference type="InterPro" id="IPR012337">
    <property type="entry name" value="RNaseH-like_sf"/>
</dbReference>
<evidence type="ECO:0000313" key="4">
    <source>
        <dbReference type="Proteomes" id="UP001152795"/>
    </source>
</evidence>
<dbReference type="PANTHER" id="PTHR47266">
    <property type="entry name" value="ENDONUCLEASE-RELATED"/>
    <property type="match status" value="1"/>
</dbReference>
<evidence type="ECO:0000313" key="3">
    <source>
        <dbReference type="EMBL" id="CAB4037748.1"/>
    </source>
</evidence>
<dbReference type="Pfam" id="PF17921">
    <property type="entry name" value="Integrase_H2C2"/>
    <property type="match status" value="1"/>
</dbReference>
<dbReference type="GO" id="GO:0015074">
    <property type="term" value="P:DNA integration"/>
    <property type="evidence" value="ECO:0007669"/>
    <property type="project" value="InterPro"/>
</dbReference>
<feature type="region of interest" description="Disordered" evidence="1">
    <location>
        <begin position="1"/>
        <end position="57"/>
    </location>
</feature>
<sequence>MVATPKKNSVDSTQDNPEVLKPFDTLPPSTIEDECHVSNSAADGSGDEEPPHPSRDERLEKHRMQCQNLITYLTTNVCPSGLTKKEVRNIKNQAKTHQWDIKRKEFIYVGAKKHLRKKVVMDVEEISEILHQYHSNPMGGHSGINNTLAKVSQYYIWIGIKEDVVEYCKTFDRCQRYEKLKTQAPELKSIKVNKALELVGMDLIGPLPTTNAGWGAPCRLLSDQGREFVAKVNTEVCRQFGITRSVTSAYHPQTNGLDERTNQTLKVRLAKLVNENQNNWGDFLEEVAFSIRTQKQGSTKFSSFFHMFGRHPRTPIEMENVAEEDGIFELETPASEILEEMTYDRSEMMNCVDQQLPYVEIVGVCLITHRAASPEFNRQAFILNQYLEVVLDGVPNVFCWSHKGFLQRVKSPFLPDGVHINRRAQYTLYCSYRGAILKALASLPGC</sequence>
<gene>
    <name evidence="3" type="ORF">PACLA_8A038932</name>
</gene>
<dbReference type="AlphaFoldDB" id="A0A7D9LSJ1"/>
<dbReference type="Proteomes" id="UP001152795">
    <property type="component" value="Unassembled WGS sequence"/>
</dbReference>
<dbReference type="EMBL" id="CACRXK020023425">
    <property type="protein sequence ID" value="CAB4037748.1"/>
    <property type="molecule type" value="Genomic_DNA"/>
</dbReference>
<name>A0A7D9LSJ1_PARCT</name>
<dbReference type="GO" id="GO:0003676">
    <property type="term" value="F:nucleic acid binding"/>
    <property type="evidence" value="ECO:0007669"/>
    <property type="project" value="InterPro"/>
</dbReference>
<feature type="domain" description="Integrase catalytic" evidence="2">
    <location>
        <begin position="133"/>
        <end position="323"/>
    </location>
</feature>
<dbReference type="InterPro" id="IPR001584">
    <property type="entry name" value="Integrase_cat-core"/>
</dbReference>